<accession>A0A1X7UNJ1</accession>
<reference evidence="1" key="1">
    <citation type="submission" date="2017-05" db="UniProtKB">
        <authorList>
            <consortium name="EnsemblMetazoa"/>
        </authorList>
    </citation>
    <scope>IDENTIFICATION</scope>
</reference>
<dbReference type="InParanoid" id="A0A1X7UNJ1"/>
<name>A0A1X7UNJ1_AMPQE</name>
<protein>
    <submittedName>
        <fullName evidence="1">Uncharacterized protein</fullName>
    </submittedName>
</protein>
<sequence length="196" mass="21334">MTFFLFLQPTGGGPHTNIAISVSFISLDTTASCKTWKPQSARETDLSDEDLHVDSPIGTKDSSFCDKGSKESKQLALGGPCSSKTSYQDLAYKPHPDKHARSGGGGIIYQTCIMATGQLVNDATMQAVVAAIQPVSFTHPQYSQEQPLLEEGDLYGHGRPLVPVDIKAVKELRSLNHTWKKLLCTWVCRNLPSIAD</sequence>
<proteinExistence type="predicted"/>
<organism evidence="1">
    <name type="scientific">Amphimedon queenslandica</name>
    <name type="common">Sponge</name>
    <dbReference type="NCBI Taxonomy" id="400682"/>
    <lineage>
        <taxon>Eukaryota</taxon>
        <taxon>Metazoa</taxon>
        <taxon>Porifera</taxon>
        <taxon>Demospongiae</taxon>
        <taxon>Heteroscleromorpha</taxon>
        <taxon>Haplosclerida</taxon>
        <taxon>Niphatidae</taxon>
        <taxon>Amphimedon</taxon>
    </lineage>
</organism>
<dbReference type="EnsemblMetazoa" id="Aqu2.1.29560_001">
    <property type="protein sequence ID" value="Aqu2.1.29560_001"/>
    <property type="gene ID" value="Aqu2.1.29560"/>
</dbReference>
<dbReference type="AlphaFoldDB" id="A0A1X7UNJ1"/>
<evidence type="ECO:0000313" key="1">
    <source>
        <dbReference type="EnsemblMetazoa" id="Aqu2.1.29560_001"/>
    </source>
</evidence>